<dbReference type="Gene3D" id="6.20.50.20">
    <property type="match status" value="1"/>
</dbReference>
<name>A0A7C1IG77_9CREN</name>
<dbReference type="AlphaFoldDB" id="A0A7C1IG77"/>
<accession>A0A7C1IG77</accession>
<gene>
    <name evidence="1" type="ORF">ENO04_05935</name>
</gene>
<evidence type="ECO:0000313" key="1">
    <source>
        <dbReference type="EMBL" id="HDS11131.1"/>
    </source>
</evidence>
<dbReference type="EMBL" id="DSDY01000177">
    <property type="protein sequence ID" value="HDS11131.1"/>
    <property type="molecule type" value="Genomic_DNA"/>
</dbReference>
<proteinExistence type="predicted"/>
<sequence>MRRQKLKKPEKLLKAELQYIYNYTCRLYREGYIDEAINLSKNLVKLAFKYKLGGYAFKLVCRKCYVPVIPGLTVTYRVKRRGGKSYILTRCINCGYARKKVFKHKGVEKRARKK</sequence>
<organism evidence="1">
    <name type="scientific">Fervidicoccus fontis</name>
    <dbReference type="NCBI Taxonomy" id="683846"/>
    <lineage>
        <taxon>Archaea</taxon>
        <taxon>Thermoproteota</taxon>
        <taxon>Thermoprotei</taxon>
        <taxon>Fervidicoccales</taxon>
        <taxon>Fervidicoccaceae</taxon>
        <taxon>Fervidicoccus</taxon>
    </lineage>
</organism>
<reference evidence="1" key="1">
    <citation type="journal article" date="2020" name="mSystems">
        <title>Genome- and Community-Level Interaction Insights into Carbon Utilization and Element Cycling Functions of Hydrothermarchaeota in Hydrothermal Sediment.</title>
        <authorList>
            <person name="Zhou Z."/>
            <person name="Liu Y."/>
            <person name="Xu W."/>
            <person name="Pan J."/>
            <person name="Luo Z.H."/>
            <person name="Li M."/>
        </authorList>
    </citation>
    <scope>NUCLEOTIDE SEQUENCE [LARGE SCALE GENOMIC DNA]</scope>
    <source>
        <strain evidence="1">SpSt-123</strain>
    </source>
</reference>
<comment type="caution">
    <text evidence="1">The sequence shown here is derived from an EMBL/GenBank/DDBJ whole genome shotgun (WGS) entry which is preliminary data.</text>
</comment>
<protein>
    <submittedName>
        <fullName evidence="1">Uncharacterized protein</fullName>
    </submittedName>
</protein>